<comment type="caution">
    <text evidence="1">The sequence shown here is derived from an EMBL/GenBank/DDBJ whole genome shotgun (WGS) entry which is preliminary data.</text>
</comment>
<evidence type="ECO:0000313" key="2">
    <source>
        <dbReference type="Proteomes" id="UP000823775"/>
    </source>
</evidence>
<dbReference type="EMBL" id="JACEIK010000435">
    <property type="protein sequence ID" value="MCD7457017.1"/>
    <property type="molecule type" value="Genomic_DNA"/>
</dbReference>
<reference evidence="1 2" key="1">
    <citation type="journal article" date="2021" name="BMC Genomics">
        <title>Datura genome reveals duplications of psychoactive alkaloid biosynthetic genes and high mutation rate following tissue culture.</title>
        <authorList>
            <person name="Rajewski A."/>
            <person name="Carter-House D."/>
            <person name="Stajich J."/>
            <person name="Litt A."/>
        </authorList>
    </citation>
    <scope>NUCLEOTIDE SEQUENCE [LARGE SCALE GENOMIC DNA]</scope>
    <source>
        <strain evidence="1">AR-01</strain>
    </source>
</reference>
<accession>A0ABS8SDQ1</accession>
<organism evidence="1 2">
    <name type="scientific">Datura stramonium</name>
    <name type="common">Jimsonweed</name>
    <name type="synonym">Common thornapple</name>
    <dbReference type="NCBI Taxonomy" id="4076"/>
    <lineage>
        <taxon>Eukaryota</taxon>
        <taxon>Viridiplantae</taxon>
        <taxon>Streptophyta</taxon>
        <taxon>Embryophyta</taxon>
        <taxon>Tracheophyta</taxon>
        <taxon>Spermatophyta</taxon>
        <taxon>Magnoliopsida</taxon>
        <taxon>eudicotyledons</taxon>
        <taxon>Gunneridae</taxon>
        <taxon>Pentapetalae</taxon>
        <taxon>asterids</taxon>
        <taxon>lamiids</taxon>
        <taxon>Solanales</taxon>
        <taxon>Solanaceae</taxon>
        <taxon>Solanoideae</taxon>
        <taxon>Datureae</taxon>
        <taxon>Datura</taxon>
    </lineage>
</organism>
<sequence length="63" mass="6660">VLCRNTLVRVAWSIAIVLVNNAGLLVQIQLCDTELATLVFPINTGLADCLASGMPTSISAFDL</sequence>
<feature type="non-terminal residue" evidence="1">
    <location>
        <position position="1"/>
    </location>
</feature>
<keyword evidence="2" id="KW-1185">Reference proteome</keyword>
<feature type="non-terminal residue" evidence="1">
    <location>
        <position position="63"/>
    </location>
</feature>
<proteinExistence type="predicted"/>
<protein>
    <submittedName>
        <fullName evidence="1">Uncharacterized protein</fullName>
    </submittedName>
</protein>
<evidence type="ECO:0000313" key="1">
    <source>
        <dbReference type="EMBL" id="MCD7457017.1"/>
    </source>
</evidence>
<dbReference type="Proteomes" id="UP000823775">
    <property type="component" value="Unassembled WGS sequence"/>
</dbReference>
<name>A0ABS8SDQ1_DATST</name>
<gene>
    <name evidence="1" type="ORF">HAX54_033877</name>
</gene>